<keyword evidence="4 7" id="KW-1133">Transmembrane helix</keyword>
<dbReference type="Gene3D" id="1.20.120.80">
    <property type="entry name" value="Cytochrome c oxidase, subunit III, four-helix bundle"/>
    <property type="match status" value="1"/>
</dbReference>
<evidence type="ECO:0000256" key="5">
    <source>
        <dbReference type="ARBA" id="ARBA00023136"/>
    </source>
</evidence>
<dbReference type="Proteomes" id="UP000270743">
    <property type="component" value="Unassembled WGS sequence"/>
</dbReference>
<dbReference type="Pfam" id="PF00510">
    <property type="entry name" value="COX3"/>
    <property type="match status" value="1"/>
</dbReference>
<reference evidence="9 10" key="1">
    <citation type="submission" date="2018-12" db="EMBL/GenBank/DDBJ databases">
        <authorList>
            <person name="Criscuolo A."/>
        </authorList>
    </citation>
    <scope>NUCLEOTIDE SEQUENCE [LARGE SCALE GENOMIC DNA]</scope>
    <source>
        <strain evidence="9">ACIP1116241</strain>
    </source>
</reference>
<dbReference type="EMBL" id="UZWE01000014">
    <property type="protein sequence ID" value="VDS06977.1"/>
    <property type="molecule type" value="Genomic_DNA"/>
</dbReference>
<proteinExistence type="inferred from homology"/>
<keyword evidence="10" id="KW-1185">Reference proteome</keyword>
<protein>
    <submittedName>
        <fullName evidence="9">Cytochrome c oxidase subunit 3</fullName>
        <ecNumber evidence="9">1.9.3.1</ecNumber>
    </submittedName>
</protein>
<evidence type="ECO:0000256" key="6">
    <source>
        <dbReference type="RuleBase" id="RU003376"/>
    </source>
</evidence>
<dbReference type="InterPro" id="IPR013833">
    <property type="entry name" value="Cyt_c_oxidase_su3_a-hlx"/>
</dbReference>
<comment type="similarity">
    <text evidence="2 6">Belongs to the cytochrome c oxidase subunit 3 family.</text>
</comment>
<evidence type="ECO:0000256" key="1">
    <source>
        <dbReference type="ARBA" id="ARBA00004141"/>
    </source>
</evidence>
<dbReference type="SUPFAM" id="SSF81452">
    <property type="entry name" value="Cytochrome c oxidase subunit III-like"/>
    <property type="match status" value="1"/>
</dbReference>
<keyword evidence="3 6" id="KW-0812">Transmembrane</keyword>
<gene>
    <name evidence="9" type="primary">ctaE_1</name>
    <name evidence="9" type="ORF">PARHAE_00148</name>
</gene>
<sequence length="181" mass="19097">MDIDDLPGELIMWILIASELLVFAAGITAMMAMQLTDPSGFAAARGMLDGRMAALNTVVLVTSGLFAARAERAAARGNRQAARLALLPAALGGVVFLAIKALEYSRDLAAGAGMDSHPFFTFYFLLTGFHAAHVIAGVAVLGLVAIRARPDGVQAGAMFWHMVDLVWVMILPPIYLIGPAS</sequence>
<dbReference type="EC" id="1.9.3.1" evidence="9"/>
<dbReference type="GO" id="GO:0019646">
    <property type="term" value="P:aerobic electron transport chain"/>
    <property type="evidence" value="ECO:0007669"/>
    <property type="project" value="InterPro"/>
</dbReference>
<dbReference type="PROSITE" id="PS50253">
    <property type="entry name" value="COX3"/>
    <property type="match status" value="1"/>
</dbReference>
<dbReference type="InterPro" id="IPR000298">
    <property type="entry name" value="Cyt_c_oxidase-like_su3"/>
</dbReference>
<evidence type="ECO:0000256" key="4">
    <source>
        <dbReference type="ARBA" id="ARBA00022989"/>
    </source>
</evidence>
<evidence type="ECO:0000259" key="8">
    <source>
        <dbReference type="PROSITE" id="PS50253"/>
    </source>
</evidence>
<feature type="transmembrane region" description="Helical" evidence="7">
    <location>
        <begin position="53"/>
        <end position="70"/>
    </location>
</feature>
<dbReference type="InterPro" id="IPR035973">
    <property type="entry name" value="Cyt_c_oxidase_su3-like_sf"/>
</dbReference>
<feature type="transmembrane region" description="Helical" evidence="7">
    <location>
        <begin position="158"/>
        <end position="178"/>
    </location>
</feature>
<dbReference type="PANTHER" id="PTHR11403:SF6">
    <property type="entry name" value="NITRIC OXIDE REDUCTASE SUBUNIT E"/>
    <property type="match status" value="1"/>
</dbReference>
<dbReference type="PANTHER" id="PTHR11403">
    <property type="entry name" value="CYTOCHROME C OXIDASE SUBUNIT III"/>
    <property type="match status" value="1"/>
</dbReference>
<keyword evidence="9" id="KW-0560">Oxidoreductase</keyword>
<dbReference type="AlphaFoldDB" id="A0A3S4CVV0"/>
<evidence type="ECO:0000256" key="3">
    <source>
        <dbReference type="ARBA" id="ARBA00022692"/>
    </source>
</evidence>
<dbReference type="OrthoDB" id="9810850at2"/>
<organism evidence="9 10">
    <name type="scientific">Paracoccus haematequi</name>
    <dbReference type="NCBI Taxonomy" id="2491866"/>
    <lineage>
        <taxon>Bacteria</taxon>
        <taxon>Pseudomonadati</taxon>
        <taxon>Pseudomonadota</taxon>
        <taxon>Alphaproteobacteria</taxon>
        <taxon>Rhodobacterales</taxon>
        <taxon>Paracoccaceae</taxon>
        <taxon>Paracoccus</taxon>
    </lineage>
</organism>
<evidence type="ECO:0000256" key="2">
    <source>
        <dbReference type="ARBA" id="ARBA00010581"/>
    </source>
</evidence>
<keyword evidence="5 7" id="KW-0472">Membrane</keyword>
<dbReference type="RefSeq" id="WP_126152701.1">
    <property type="nucleotide sequence ID" value="NZ_UZWE01000014.1"/>
</dbReference>
<feature type="transmembrane region" description="Helical" evidence="7">
    <location>
        <begin position="82"/>
        <end position="102"/>
    </location>
</feature>
<feature type="domain" description="Heme-copper oxidase subunit III family profile" evidence="8">
    <location>
        <begin position="12"/>
        <end position="179"/>
    </location>
</feature>
<feature type="transmembrane region" description="Helical" evidence="7">
    <location>
        <begin position="122"/>
        <end position="146"/>
    </location>
</feature>
<evidence type="ECO:0000256" key="7">
    <source>
        <dbReference type="SAM" id="Phobius"/>
    </source>
</evidence>
<accession>A0A3S4CVV0</accession>
<dbReference type="GO" id="GO:0004129">
    <property type="term" value="F:cytochrome-c oxidase activity"/>
    <property type="evidence" value="ECO:0007669"/>
    <property type="project" value="InterPro"/>
</dbReference>
<name>A0A3S4CVV0_9RHOB</name>
<evidence type="ECO:0000313" key="9">
    <source>
        <dbReference type="EMBL" id="VDS06977.1"/>
    </source>
</evidence>
<dbReference type="InterPro" id="IPR024791">
    <property type="entry name" value="Cyt_c/ubiquinol_Oxase_su3"/>
</dbReference>
<comment type="subcellular location">
    <subcellularLocation>
        <location evidence="6">Cell membrane</location>
        <topology evidence="6">Multi-pass membrane protein</topology>
    </subcellularLocation>
    <subcellularLocation>
        <location evidence="1">Membrane</location>
        <topology evidence="1">Multi-pass membrane protein</topology>
    </subcellularLocation>
</comment>
<evidence type="ECO:0000313" key="10">
    <source>
        <dbReference type="Proteomes" id="UP000270743"/>
    </source>
</evidence>
<dbReference type="GO" id="GO:0005886">
    <property type="term" value="C:plasma membrane"/>
    <property type="evidence" value="ECO:0007669"/>
    <property type="project" value="UniProtKB-SubCell"/>
</dbReference>
<dbReference type="GO" id="GO:0016491">
    <property type="term" value="F:oxidoreductase activity"/>
    <property type="evidence" value="ECO:0007669"/>
    <property type="project" value="UniProtKB-KW"/>
</dbReference>
<feature type="transmembrane region" description="Helical" evidence="7">
    <location>
        <begin position="12"/>
        <end position="33"/>
    </location>
</feature>